<dbReference type="PANTHER" id="PTHR19229:SF151">
    <property type="entry name" value="ABC TRANSPORTER DOMAIN-CONTAINING PROTEIN"/>
    <property type="match status" value="1"/>
</dbReference>
<dbReference type="GO" id="GO:0016020">
    <property type="term" value="C:membrane"/>
    <property type="evidence" value="ECO:0007669"/>
    <property type="project" value="InterPro"/>
</dbReference>
<reference evidence="4" key="1">
    <citation type="submission" date="2017-02" db="UniProtKB">
        <authorList>
            <consortium name="WormBaseParasite"/>
        </authorList>
    </citation>
    <scope>IDENTIFICATION</scope>
</reference>
<dbReference type="InterPro" id="IPR026082">
    <property type="entry name" value="ABCA"/>
</dbReference>
<dbReference type="OrthoDB" id="5876135at2759"/>
<evidence type="ECO:0000313" key="4">
    <source>
        <dbReference type="WBParaSite" id="EVEC_0000057301-mRNA-1"/>
    </source>
</evidence>
<dbReference type="Gene3D" id="3.40.50.300">
    <property type="entry name" value="P-loop containing nucleotide triphosphate hydrolases"/>
    <property type="match status" value="1"/>
</dbReference>
<dbReference type="GO" id="GO:0016887">
    <property type="term" value="F:ATP hydrolysis activity"/>
    <property type="evidence" value="ECO:0007669"/>
    <property type="project" value="InterPro"/>
</dbReference>
<protein>
    <submittedName>
        <fullName evidence="4">ABC transporter domain-containing protein</fullName>
    </submittedName>
</protein>
<dbReference type="InterPro" id="IPR003439">
    <property type="entry name" value="ABC_transporter-like_ATP-bd"/>
</dbReference>
<keyword evidence="3" id="KW-1185">Reference proteome</keyword>
<gene>
    <name evidence="2" type="ORF">EVEC_LOCUS381</name>
</gene>
<name>A0A0N4UTG6_ENTVE</name>
<dbReference type="InterPro" id="IPR017871">
    <property type="entry name" value="ABC_transporter-like_CS"/>
</dbReference>
<dbReference type="GO" id="GO:0005524">
    <property type="term" value="F:ATP binding"/>
    <property type="evidence" value="ECO:0007669"/>
    <property type="project" value="InterPro"/>
</dbReference>
<dbReference type="AlphaFoldDB" id="A0A0N4UTG6"/>
<dbReference type="GO" id="GO:0140359">
    <property type="term" value="F:ABC-type transporter activity"/>
    <property type="evidence" value="ECO:0007669"/>
    <property type="project" value="InterPro"/>
</dbReference>
<reference evidence="2 3" key="2">
    <citation type="submission" date="2018-10" db="EMBL/GenBank/DDBJ databases">
        <authorList>
            <consortium name="Pathogen Informatics"/>
        </authorList>
    </citation>
    <scope>NUCLEOTIDE SEQUENCE [LARGE SCALE GENOMIC DNA]</scope>
</reference>
<dbReference type="SUPFAM" id="SSF52540">
    <property type="entry name" value="P-loop containing nucleoside triphosphate hydrolases"/>
    <property type="match status" value="1"/>
</dbReference>
<dbReference type="GO" id="GO:0005319">
    <property type="term" value="F:lipid transporter activity"/>
    <property type="evidence" value="ECO:0007669"/>
    <property type="project" value="TreeGrafter"/>
</dbReference>
<evidence type="ECO:0000313" key="2">
    <source>
        <dbReference type="EMBL" id="VDD85238.1"/>
    </source>
</evidence>
<dbReference type="PROSITE" id="PS00211">
    <property type="entry name" value="ABC_TRANSPORTER_1"/>
    <property type="match status" value="1"/>
</dbReference>
<accession>A0A0N4UTG6</accession>
<dbReference type="Pfam" id="PF00005">
    <property type="entry name" value="ABC_tran"/>
    <property type="match status" value="1"/>
</dbReference>
<dbReference type="EMBL" id="UXUI01000464">
    <property type="protein sequence ID" value="VDD85238.1"/>
    <property type="molecule type" value="Genomic_DNA"/>
</dbReference>
<dbReference type="WBParaSite" id="EVEC_0000057301-mRNA-1">
    <property type="protein sequence ID" value="EVEC_0000057301-mRNA-1"/>
    <property type="gene ID" value="EVEC_0000057301"/>
</dbReference>
<dbReference type="InterPro" id="IPR027417">
    <property type="entry name" value="P-loop_NTPase"/>
</dbReference>
<dbReference type="STRING" id="51028.A0A0N4UTG6"/>
<sequence length="329" mass="37465">MKDRFFTSAKIAVVYEQCENSTELYGLIKKGFNGDFSFIVNALNTVRKCHKRKIFWNPGKGGKEKRNMADIYVSNVTKLYLKMRAVNAISFQAHRDKISVLISHNGTGKSTTFSMLARPRILTAGILKYPFCPDHNPLFDSLTVREHYELFNILQGYRDFNVGQLIQDFGLTDKADEVLSFNFIIQSSKFILFFTLKVLAYCKRKALRFIKKYIFGHLESVAPKLSGGMKRKLSIAIAFVGNHHVMLLDEPTLGLTSALYFSSWIYWSDIRLAGSGFVPAIVLELAYTIARTILLATHYMVEADRLGDRISILVNVPNFEKVALKRITF</sequence>
<dbReference type="PROSITE" id="PS50893">
    <property type="entry name" value="ABC_TRANSPORTER_2"/>
    <property type="match status" value="1"/>
</dbReference>
<organism evidence="4">
    <name type="scientific">Enterobius vermicularis</name>
    <name type="common">Human pinworm</name>
    <dbReference type="NCBI Taxonomy" id="51028"/>
    <lineage>
        <taxon>Eukaryota</taxon>
        <taxon>Metazoa</taxon>
        <taxon>Ecdysozoa</taxon>
        <taxon>Nematoda</taxon>
        <taxon>Chromadorea</taxon>
        <taxon>Rhabditida</taxon>
        <taxon>Spirurina</taxon>
        <taxon>Oxyuridomorpha</taxon>
        <taxon>Oxyuroidea</taxon>
        <taxon>Oxyuridae</taxon>
        <taxon>Enterobius</taxon>
    </lineage>
</organism>
<dbReference type="PANTHER" id="PTHR19229">
    <property type="entry name" value="ATP-BINDING CASSETTE TRANSPORTER SUBFAMILY A ABCA"/>
    <property type="match status" value="1"/>
</dbReference>
<proteinExistence type="predicted"/>
<feature type="domain" description="ABC transporter" evidence="1">
    <location>
        <begin position="71"/>
        <end position="325"/>
    </location>
</feature>
<dbReference type="Proteomes" id="UP000274131">
    <property type="component" value="Unassembled WGS sequence"/>
</dbReference>
<evidence type="ECO:0000313" key="3">
    <source>
        <dbReference type="Proteomes" id="UP000274131"/>
    </source>
</evidence>
<evidence type="ECO:0000259" key="1">
    <source>
        <dbReference type="PROSITE" id="PS50893"/>
    </source>
</evidence>